<accession>A0A8J6IW99</accession>
<organism evidence="2 3">
    <name type="scientific">Flintibacter faecis</name>
    <dbReference type="NCBI Taxonomy" id="2763047"/>
    <lineage>
        <taxon>Bacteria</taxon>
        <taxon>Bacillati</taxon>
        <taxon>Bacillota</taxon>
        <taxon>Clostridia</taxon>
        <taxon>Eubacteriales</taxon>
        <taxon>Flintibacter</taxon>
    </lineage>
</organism>
<gene>
    <name evidence="2" type="ORF">H8S55_08460</name>
</gene>
<evidence type="ECO:0000313" key="2">
    <source>
        <dbReference type="EMBL" id="MBC5717349.1"/>
    </source>
</evidence>
<dbReference type="PROSITE" id="PS51257">
    <property type="entry name" value="PROKAR_LIPOPROTEIN"/>
    <property type="match status" value="1"/>
</dbReference>
<dbReference type="Proteomes" id="UP000602260">
    <property type="component" value="Unassembled WGS sequence"/>
</dbReference>
<comment type="caution">
    <text evidence="2">The sequence shown here is derived from an EMBL/GenBank/DDBJ whole genome shotgun (WGS) entry which is preliminary data.</text>
</comment>
<protein>
    <recommendedName>
        <fullName evidence="4">Emp24/gp25L/p24 family protein</fullName>
    </recommendedName>
</protein>
<dbReference type="RefSeq" id="WP_186878621.1">
    <property type="nucleotide sequence ID" value="NZ_JACOPN010000005.1"/>
</dbReference>
<evidence type="ECO:0000313" key="3">
    <source>
        <dbReference type="Proteomes" id="UP000602260"/>
    </source>
</evidence>
<feature type="signal peptide" evidence="1">
    <location>
        <begin position="1"/>
        <end position="26"/>
    </location>
</feature>
<reference evidence="2" key="1">
    <citation type="submission" date="2020-08" db="EMBL/GenBank/DDBJ databases">
        <title>Genome public.</title>
        <authorList>
            <person name="Liu C."/>
            <person name="Sun Q."/>
        </authorList>
    </citation>
    <scope>NUCLEOTIDE SEQUENCE</scope>
    <source>
        <strain evidence="2">BX5</strain>
    </source>
</reference>
<sequence length="137" mass="14945">MKRNKICFAALAVALMLGCLYGSACAVDVPAEEISIATFGVTRASDSFHITIQAKQKAHSSQSFHLTAGETVRFNASYTPDGSVDFGLIDPDGNFRYFNVTSGKIDKTMKVEKNGSYTLQIRNNSSKEIKVSGYVNY</sequence>
<proteinExistence type="predicted"/>
<dbReference type="EMBL" id="JACOPN010000005">
    <property type="protein sequence ID" value="MBC5717349.1"/>
    <property type="molecule type" value="Genomic_DNA"/>
</dbReference>
<keyword evidence="3" id="KW-1185">Reference proteome</keyword>
<feature type="chain" id="PRO_5035328341" description="Emp24/gp25L/p24 family protein" evidence="1">
    <location>
        <begin position="27"/>
        <end position="137"/>
    </location>
</feature>
<name>A0A8J6IW99_9FIRM</name>
<dbReference type="Gene3D" id="2.60.120.380">
    <property type="match status" value="1"/>
</dbReference>
<evidence type="ECO:0000256" key="1">
    <source>
        <dbReference type="SAM" id="SignalP"/>
    </source>
</evidence>
<evidence type="ECO:0008006" key="4">
    <source>
        <dbReference type="Google" id="ProtNLM"/>
    </source>
</evidence>
<keyword evidence="1" id="KW-0732">Signal</keyword>
<dbReference type="AlphaFoldDB" id="A0A8J6IW99"/>